<organism evidence="2 3">
    <name type="scientific">Proteiniclasticum ruminis</name>
    <dbReference type="NCBI Taxonomy" id="398199"/>
    <lineage>
        <taxon>Bacteria</taxon>
        <taxon>Bacillati</taxon>
        <taxon>Bacillota</taxon>
        <taxon>Clostridia</taxon>
        <taxon>Eubacteriales</taxon>
        <taxon>Clostridiaceae</taxon>
        <taxon>Proteiniclasticum</taxon>
    </lineage>
</organism>
<dbReference type="InterPro" id="IPR011009">
    <property type="entry name" value="Kinase-like_dom_sf"/>
</dbReference>
<dbReference type="Gene3D" id="3.90.1200.10">
    <property type="match status" value="1"/>
</dbReference>
<dbReference type="GO" id="GO:0016301">
    <property type="term" value="F:kinase activity"/>
    <property type="evidence" value="ECO:0007669"/>
    <property type="project" value="UniProtKB-KW"/>
</dbReference>
<evidence type="ECO:0000313" key="3">
    <source>
        <dbReference type="Proteomes" id="UP000183255"/>
    </source>
</evidence>
<protein>
    <submittedName>
        <fullName evidence="2">Predicted kinase, aminoglycoside phosphotransferase (APT) family</fullName>
    </submittedName>
</protein>
<dbReference type="EMBL" id="FNDZ01000004">
    <property type="protein sequence ID" value="SDI83346.1"/>
    <property type="molecule type" value="Genomic_DNA"/>
</dbReference>
<dbReference type="PANTHER" id="PTHR41283:SF1">
    <property type="entry name" value="AMINOGLYCOSIDE PHOSPHOTRANSFERASE DOMAIN-CONTAINING PROTEIN"/>
    <property type="match status" value="1"/>
</dbReference>
<name>A0A1G8NTU8_9CLOT</name>
<dbReference type="AlphaFoldDB" id="A0A1G8NTU8"/>
<evidence type="ECO:0000313" key="2">
    <source>
        <dbReference type="EMBL" id="SDI83346.1"/>
    </source>
</evidence>
<dbReference type="RefSeq" id="WP_031575642.1">
    <property type="nucleotide sequence ID" value="NZ_FNDZ01000004.1"/>
</dbReference>
<dbReference type="Proteomes" id="UP000183255">
    <property type="component" value="Unassembled WGS sequence"/>
</dbReference>
<keyword evidence="2" id="KW-0418">Kinase</keyword>
<proteinExistence type="predicted"/>
<reference evidence="2 3" key="1">
    <citation type="submission" date="2016-10" db="EMBL/GenBank/DDBJ databases">
        <authorList>
            <person name="de Groot N.N."/>
        </authorList>
    </citation>
    <scope>NUCLEOTIDE SEQUENCE [LARGE SCALE GENOMIC DNA]</scope>
    <source>
        <strain evidence="2 3">CGMCC 1.5058</strain>
    </source>
</reference>
<gene>
    <name evidence="2" type="ORF">SAMN05421804_104296</name>
</gene>
<accession>A0A1G8NTU8</accession>
<dbReference type="InterPro" id="IPR002575">
    <property type="entry name" value="Aminoglycoside_PTrfase"/>
</dbReference>
<feature type="domain" description="Aminoglycoside phosphotransferase" evidence="1">
    <location>
        <begin position="15"/>
        <end position="242"/>
    </location>
</feature>
<sequence>MKNDMIRELFQGWSLEPLKEGWSEDEKYLLRKSVTTKTLRISRNKSLEDQKKEYEAISSIPQVKGIIRPLSYGELEKGTTYILYTYEAGEDLRPILANMAEGIQYDLGLQAGMKLSSIHSVQDPFSGSKGRAEAYSRKIDLKIEKFYKHQVQFPGLLEAVRYIDSHRSLLDGRPSVLLHGDYHVGNMVVEDHELKVLDFNRYSFGDPYEEFDRMTMNIHSSRTFSKGLLHAYFKGTPPMAFFALWKLYALTNAVGSIPWALENSPESLSFVKEMVANTLEEFLVDEVPVPRWYRAIEDTTHY</sequence>
<dbReference type="SUPFAM" id="SSF56112">
    <property type="entry name" value="Protein kinase-like (PK-like)"/>
    <property type="match status" value="1"/>
</dbReference>
<evidence type="ECO:0000259" key="1">
    <source>
        <dbReference type="Pfam" id="PF01636"/>
    </source>
</evidence>
<keyword evidence="2" id="KW-0808">Transferase</keyword>
<dbReference type="Pfam" id="PF01636">
    <property type="entry name" value="APH"/>
    <property type="match status" value="1"/>
</dbReference>
<dbReference type="PANTHER" id="PTHR41283">
    <property type="entry name" value="AMINOGLYCOSIDE PHOSPHOTRANSFERASE"/>
    <property type="match status" value="1"/>
</dbReference>